<evidence type="ECO:0000313" key="6">
    <source>
        <dbReference type="Proteomes" id="UP000463224"/>
    </source>
</evidence>
<dbReference type="EMBL" id="WPHG01000001">
    <property type="protein sequence ID" value="MVA96781.1"/>
    <property type="molecule type" value="Genomic_DNA"/>
</dbReference>
<evidence type="ECO:0000256" key="1">
    <source>
        <dbReference type="ARBA" id="ARBA00000830"/>
    </source>
</evidence>
<dbReference type="SUPFAM" id="SSF56784">
    <property type="entry name" value="HAD-like"/>
    <property type="match status" value="1"/>
</dbReference>
<keyword evidence="5" id="KW-0378">Hydrolase</keyword>
<keyword evidence="6" id="KW-1185">Reference proteome</keyword>
<comment type="pathway">
    <text evidence="2">Organic acid metabolism; glycolate biosynthesis; glycolate from 2-phosphoglycolate: step 1/1.</text>
</comment>
<evidence type="ECO:0000256" key="4">
    <source>
        <dbReference type="ARBA" id="ARBA00013078"/>
    </source>
</evidence>
<dbReference type="InterPro" id="IPR036412">
    <property type="entry name" value="HAD-like_sf"/>
</dbReference>
<dbReference type="GO" id="GO:0005829">
    <property type="term" value="C:cytosol"/>
    <property type="evidence" value="ECO:0007669"/>
    <property type="project" value="TreeGrafter"/>
</dbReference>
<comment type="caution">
    <text evidence="5">The sequence shown here is derived from an EMBL/GenBank/DDBJ whole genome shotgun (WGS) entry which is preliminary data.</text>
</comment>
<dbReference type="PANTHER" id="PTHR43434">
    <property type="entry name" value="PHOSPHOGLYCOLATE PHOSPHATASE"/>
    <property type="match status" value="1"/>
</dbReference>
<dbReference type="Gene3D" id="1.10.150.240">
    <property type="entry name" value="Putative phosphatase, domain 2"/>
    <property type="match status" value="1"/>
</dbReference>
<evidence type="ECO:0000313" key="5">
    <source>
        <dbReference type="EMBL" id="MVA96781.1"/>
    </source>
</evidence>
<comment type="catalytic activity">
    <reaction evidence="1">
        <text>2-phosphoglycolate + H2O = glycolate + phosphate</text>
        <dbReference type="Rhea" id="RHEA:14369"/>
        <dbReference type="ChEBI" id="CHEBI:15377"/>
        <dbReference type="ChEBI" id="CHEBI:29805"/>
        <dbReference type="ChEBI" id="CHEBI:43474"/>
        <dbReference type="ChEBI" id="CHEBI:58033"/>
        <dbReference type="EC" id="3.1.3.18"/>
    </reaction>
</comment>
<sequence length="234" mass="23346">MRRNGKPAGSLAVLFDLDGTLIDSVADLTAAVNTVLVAHGAQPLDVAAVRGMVGNGVAKLVQRAFQARGRPLDAAGRATATDAMMAAYRDGLTAQTALMAGAPTVLAQLRAMGAELAVVTNKPQDATEAILNHFGLSKAFGAVVGSRPGLASKPAPDMLFAALDAIGASAETAVMVGDSAVDAEAARAAGLPCVLVRGGYARQALETLGADAIVDDLSGLADAIAGLRMAAATG</sequence>
<evidence type="ECO:0000256" key="3">
    <source>
        <dbReference type="ARBA" id="ARBA00006171"/>
    </source>
</evidence>
<dbReference type="PANTHER" id="PTHR43434:SF1">
    <property type="entry name" value="PHOSPHOGLYCOLATE PHOSPHATASE"/>
    <property type="match status" value="1"/>
</dbReference>
<dbReference type="AlphaFoldDB" id="A0A844QFM0"/>
<dbReference type="InterPro" id="IPR023214">
    <property type="entry name" value="HAD_sf"/>
</dbReference>
<proteinExistence type="inferred from homology"/>
<comment type="similarity">
    <text evidence="3">Belongs to the HAD-like hydrolase superfamily. CbbY/CbbZ/Gph/YieH family.</text>
</comment>
<dbReference type="Proteomes" id="UP000463224">
    <property type="component" value="Unassembled WGS sequence"/>
</dbReference>
<dbReference type="InterPro" id="IPR006439">
    <property type="entry name" value="HAD-SF_hydro_IA"/>
</dbReference>
<dbReference type="SFLD" id="SFLDG01135">
    <property type="entry name" value="C1.5.6:_HAD__Beta-PGM__Phospha"/>
    <property type="match status" value="1"/>
</dbReference>
<dbReference type="SFLD" id="SFLDS00003">
    <property type="entry name" value="Haloacid_Dehalogenase"/>
    <property type="match status" value="1"/>
</dbReference>
<dbReference type="PRINTS" id="PR00413">
    <property type="entry name" value="HADHALOGNASE"/>
</dbReference>
<protein>
    <recommendedName>
        <fullName evidence="4">phosphoglycolate phosphatase</fullName>
        <ecNumber evidence="4">3.1.3.18</ecNumber>
    </recommendedName>
</protein>
<dbReference type="InterPro" id="IPR041492">
    <property type="entry name" value="HAD_2"/>
</dbReference>
<dbReference type="Pfam" id="PF13419">
    <property type="entry name" value="HAD_2"/>
    <property type="match status" value="1"/>
</dbReference>
<evidence type="ECO:0000256" key="2">
    <source>
        <dbReference type="ARBA" id="ARBA00004818"/>
    </source>
</evidence>
<dbReference type="RefSeq" id="WP_343040306.1">
    <property type="nucleotide sequence ID" value="NZ_WPHG01000001.1"/>
</dbReference>
<dbReference type="NCBIfam" id="TIGR01549">
    <property type="entry name" value="HAD-SF-IA-v1"/>
    <property type="match status" value="1"/>
</dbReference>
<dbReference type="EC" id="3.1.3.18" evidence="4"/>
<accession>A0A844QFM0</accession>
<dbReference type="SFLD" id="SFLDG01129">
    <property type="entry name" value="C1.5:_HAD__Beta-PGM__Phosphata"/>
    <property type="match status" value="1"/>
</dbReference>
<dbReference type="GO" id="GO:0006281">
    <property type="term" value="P:DNA repair"/>
    <property type="evidence" value="ECO:0007669"/>
    <property type="project" value="TreeGrafter"/>
</dbReference>
<name>A0A844QFM0_9HYPH</name>
<organism evidence="5 6">
    <name type="scientific">Nitratireductor arenosus</name>
    <dbReference type="NCBI Taxonomy" id="2682096"/>
    <lineage>
        <taxon>Bacteria</taxon>
        <taxon>Pseudomonadati</taxon>
        <taxon>Pseudomonadota</taxon>
        <taxon>Alphaproteobacteria</taxon>
        <taxon>Hyphomicrobiales</taxon>
        <taxon>Phyllobacteriaceae</taxon>
        <taxon>Nitratireductor</taxon>
    </lineage>
</organism>
<dbReference type="Gene3D" id="3.40.50.1000">
    <property type="entry name" value="HAD superfamily/HAD-like"/>
    <property type="match status" value="1"/>
</dbReference>
<dbReference type="InterPro" id="IPR050155">
    <property type="entry name" value="HAD-like_hydrolase_sf"/>
</dbReference>
<dbReference type="NCBIfam" id="TIGR01509">
    <property type="entry name" value="HAD-SF-IA-v3"/>
    <property type="match status" value="1"/>
</dbReference>
<reference evidence="5 6" key="1">
    <citation type="submission" date="2019-12" db="EMBL/GenBank/DDBJ databases">
        <title>Nitratireductor arenosus sp. nov., Isolated from sea sand, Jeju island, South Korea.</title>
        <authorList>
            <person name="Kim W."/>
        </authorList>
    </citation>
    <scope>NUCLEOTIDE SEQUENCE [LARGE SCALE GENOMIC DNA]</scope>
    <source>
        <strain evidence="5 6">CAU 1489</strain>
    </source>
</reference>
<dbReference type="InterPro" id="IPR023198">
    <property type="entry name" value="PGP-like_dom2"/>
</dbReference>
<gene>
    <name evidence="5" type="ORF">GN330_05910</name>
</gene>
<dbReference type="GO" id="GO:0008967">
    <property type="term" value="F:phosphoglycolate phosphatase activity"/>
    <property type="evidence" value="ECO:0007669"/>
    <property type="project" value="UniProtKB-EC"/>
</dbReference>